<reference evidence="1" key="1">
    <citation type="submission" date="2016-05" db="EMBL/GenBank/DDBJ databases">
        <authorList>
            <person name="Lavstsen T."/>
            <person name="Jespersen J.S."/>
        </authorList>
    </citation>
    <scope>NUCLEOTIDE SEQUENCE</scope>
    <source>
        <tissue evidence="1">Brain</tissue>
    </source>
</reference>
<dbReference type="GO" id="GO:0003677">
    <property type="term" value="F:DNA binding"/>
    <property type="evidence" value="ECO:0007669"/>
    <property type="project" value="UniProtKB-KW"/>
</dbReference>
<feature type="non-terminal residue" evidence="1">
    <location>
        <position position="1"/>
    </location>
</feature>
<evidence type="ECO:0000313" key="1">
    <source>
        <dbReference type="EMBL" id="SBP72826.1"/>
    </source>
</evidence>
<dbReference type="EMBL" id="HADZ01008885">
    <property type="protein sequence ID" value="SBP72826.1"/>
    <property type="molecule type" value="Transcribed_RNA"/>
</dbReference>
<keyword evidence="1" id="KW-0238">DNA-binding</keyword>
<name>A0A1A8C1U6_NOTKA</name>
<protein>
    <submittedName>
        <fullName evidence="1">Sine oculis homeobox homolog 4b</fullName>
    </submittedName>
</protein>
<gene>
    <name evidence="1" type="primary">SIX4B</name>
</gene>
<keyword evidence="1" id="KW-0371">Homeobox</keyword>
<proteinExistence type="predicted"/>
<dbReference type="AlphaFoldDB" id="A0A1A8C1U6"/>
<accession>A0A1A8C1U6</accession>
<organism evidence="1">
    <name type="scientific">Nothobranchius kadleci</name>
    <name type="common">African annual killifish</name>
    <dbReference type="NCBI Taxonomy" id="1051664"/>
    <lineage>
        <taxon>Eukaryota</taxon>
        <taxon>Metazoa</taxon>
        <taxon>Chordata</taxon>
        <taxon>Craniata</taxon>
        <taxon>Vertebrata</taxon>
        <taxon>Euteleostomi</taxon>
        <taxon>Actinopterygii</taxon>
        <taxon>Neopterygii</taxon>
        <taxon>Teleostei</taxon>
        <taxon>Neoteleostei</taxon>
        <taxon>Acanthomorphata</taxon>
        <taxon>Ovalentaria</taxon>
        <taxon>Atherinomorphae</taxon>
        <taxon>Cyprinodontiformes</taxon>
        <taxon>Nothobranchiidae</taxon>
        <taxon>Nothobranchius</taxon>
    </lineage>
</organism>
<sequence length="41" mass="4571">CVCVRARVFFSKLFPLNYLLCLTLFVMHSGQRGPPSVGLIS</sequence>
<reference evidence="1" key="2">
    <citation type="submission" date="2016-06" db="EMBL/GenBank/DDBJ databases">
        <title>The genome of a short-lived fish provides insights into sex chromosome evolution and the genetic control of aging.</title>
        <authorList>
            <person name="Reichwald K."/>
            <person name="Felder M."/>
            <person name="Petzold A."/>
            <person name="Koch P."/>
            <person name="Groth M."/>
            <person name="Platzer M."/>
        </authorList>
    </citation>
    <scope>NUCLEOTIDE SEQUENCE</scope>
    <source>
        <tissue evidence="1">Brain</tissue>
    </source>
</reference>